<dbReference type="AlphaFoldDB" id="S9UR64"/>
<evidence type="ECO:0000259" key="2">
    <source>
        <dbReference type="PROSITE" id="PS50191"/>
    </source>
</evidence>
<evidence type="ECO:0000256" key="1">
    <source>
        <dbReference type="SAM" id="MobiDB-lite"/>
    </source>
</evidence>
<proteinExistence type="predicted"/>
<feature type="compositionally biased region" description="Low complexity" evidence="1">
    <location>
        <begin position="369"/>
        <end position="395"/>
    </location>
</feature>
<dbReference type="SUPFAM" id="SSF74924">
    <property type="entry name" value="Cap-Gly domain"/>
    <property type="match status" value="1"/>
</dbReference>
<sequence length="405" mass="45633">MAKKTSLLVPVSFEKAKAGQRVQDYWGRTATLRFVGKIEKKDNPPNKDPGKYFGLEYDEPSNNTERHNGTWGEKQYFTCEPKKGLMAKVADDIYEEVNPEGIRQLRKHFGERVASWHDFELVKFCIARQFEMDKVVEMLEKHLQWRADFKPNAEEYFPPTIADDYPCGYTGTADYDENLIYCERPSNAGKCHPSDFVKKYTLPVIARWHATGVEMGIARMRASNYAHKRVCYVIDLLNVKALTTPMIGFAQTLASVEQDNYPENLGRVFIVNCPGFFRFAWNLIKIFIDSRTNKKIHFVAPNHAIKHMTPCMPEEDIPNFCGGVSNKWMETNQGVIGSHDPLKAFRGKLPGGSQKGSQKGSSKDDNDDSLVNVDVPTPSSYGSPSYISPSYDSPPAGGFPSSKAA</sequence>
<dbReference type="InterPro" id="IPR001251">
    <property type="entry name" value="CRAL-TRIO_dom"/>
</dbReference>
<dbReference type="OrthoDB" id="1434354at2759"/>
<dbReference type="InterPro" id="IPR036865">
    <property type="entry name" value="CRAL-TRIO_dom_sf"/>
</dbReference>
<protein>
    <submittedName>
        <fullName evidence="4">Sec14, cytosolic factor</fullName>
    </submittedName>
</protein>
<comment type="caution">
    <text evidence="4">The sequence shown here is derived from an EMBL/GenBank/DDBJ whole genome shotgun (WGS) entry which is preliminary data.</text>
</comment>
<dbReference type="SUPFAM" id="SSF52087">
    <property type="entry name" value="CRAL/TRIO domain"/>
    <property type="match status" value="1"/>
</dbReference>
<dbReference type="SMART" id="SM00516">
    <property type="entry name" value="SEC14"/>
    <property type="match status" value="1"/>
</dbReference>
<dbReference type="Pfam" id="PF00650">
    <property type="entry name" value="CRAL_TRIO"/>
    <property type="match status" value="1"/>
</dbReference>
<dbReference type="InterPro" id="IPR000938">
    <property type="entry name" value="CAP-Gly_domain"/>
</dbReference>
<dbReference type="InterPro" id="IPR051026">
    <property type="entry name" value="PI/PC_transfer"/>
</dbReference>
<dbReference type="PANTHER" id="PTHR45657">
    <property type="entry name" value="CRAL-TRIO DOMAIN-CONTAINING PROTEIN YKL091C-RELATED"/>
    <property type="match status" value="1"/>
</dbReference>
<keyword evidence="5" id="KW-1185">Reference proteome</keyword>
<dbReference type="PROSITE" id="PS50245">
    <property type="entry name" value="CAP_GLY_2"/>
    <property type="match status" value="1"/>
</dbReference>
<dbReference type="PANTHER" id="PTHR45657:SF1">
    <property type="entry name" value="CRAL-TRIO DOMAIN-CONTAINING PROTEIN YKL091C-RELATED"/>
    <property type="match status" value="1"/>
</dbReference>
<dbReference type="EMBL" id="ATMH01002226">
    <property type="protein sequence ID" value="EPY33422.1"/>
    <property type="molecule type" value="Genomic_DNA"/>
</dbReference>
<evidence type="ECO:0000259" key="3">
    <source>
        <dbReference type="PROSITE" id="PS50245"/>
    </source>
</evidence>
<feature type="domain" description="CAP-Gly" evidence="3">
    <location>
        <begin position="43"/>
        <end position="88"/>
    </location>
</feature>
<dbReference type="Proteomes" id="UP000015354">
    <property type="component" value="Unassembled WGS sequence"/>
</dbReference>
<dbReference type="Pfam" id="PF01302">
    <property type="entry name" value="CAP_GLY"/>
    <property type="match status" value="1"/>
</dbReference>
<dbReference type="CDD" id="cd00170">
    <property type="entry name" value="SEC14"/>
    <property type="match status" value="1"/>
</dbReference>
<dbReference type="SMART" id="SM01052">
    <property type="entry name" value="CAP_GLY"/>
    <property type="match status" value="1"/>
</dbReference>
<name>S9UR64_9TRYP</name>
<feature type="region of interest" description="Disordered" evidence="1">
    <location>
        <begin position="340"/>
        <end position="405"/>
    </location>
</feature>
<organism evidence="4 5">
    <name type="scientific">Strigomonas culicis</name>
    <dbReference type="NCBI Taxonomy" id="28005"/>
    <lineage>
        <taxon>Eukaryota</taxon>
        <taxon>Discoba</taxon>
        <taxon>Euglenozoa</taxon>
        <taxon>Kinetoplastea</taxon>
        <taxon>Metakinetoplastina</taxon>
        <taxon>Trypanosomatida</taxon>
        <taxon>Trypanosomatidae</taxon>
        <taxon>Strigomonadinae</taxon>
        <taxon>Strigomonas</taxon>
    </lineage>
</organism>
<feature type="domain" description="CRAL-TRIO" evidence="2">
    <location>
        <begin position="157"/>
        <end position="329"/>
    </location>
</feature>
<reference evidence="4 5" key="1">
    <citation type="journal article" date="2013" name="PLoS ONE">
        <title>Predicting the Proteins of Angomonas deanei, Strigomonas culicis and Their Respective Endosymbionts Reveals New Aspects of the Trypanosomatidae Family.</title>
        <authorList>
            <person name="Motta M.C."/>
            <person name="Martins A.C."/>
            <person name="de Souza S.S."/>
            <person name="Catta-Preta C.M."/>
            <person name="Silva R."/>
            <person name="Klein C.C."/>
            <person name="de Almeida L.G."/>
            <person name="de Lima Cunha O."/>
            <person name="Ciapina L.P."/>
            <person name="Brocchi M."/>
            <person name="Colabardini A.C."/>
            <person name="de Araujo Lima B."/>
            <person name="Machado C.R."/>
            <person name="de Almeida Soares C.M."/>
            <person name="Probst C.M."/>
            <person name="de Menezes C.B."/>
            <person name="Thompson C.E."/>
            <person name="Bartholomeu D.C."/>
            <person name="Gradia D.F."/>
            <person name="Pavoni D.P."/>
            <person name="Grisard E.C."/>
            <person name="Fantinatti-Garboggini F."/>
            <person name="Marchini F.K."/>
            <person name="Rodrigues-Luiz G.F."/>
            <person name="Wagner G."/>
            <person name="Goldman G.H."/>
            <person name="Fietto J.L."/>
            <person name="Elias M.C."/>
            <person name="Goldman M.H."/>
            <person name="Sagot M.F."/>
            <person name="Pereira M."/>
            <person name="Stoco P.H."/>
            <person name="de Mendonca-Neto R.P."/>
            <person name="Teixeira S.M."/>
            <person name="Maciel T.E."/>
            <person name="de Oliveira Mendes T.A."/>
            <person name="Urmenyi T.P."/>
            <person name="de Souza W."/>
            <person name="Schenkman S."/>
            <person name="de Vasconcelos A.T."/>
        </authorList>
    </citation>
    <scope>NUCLEOTIDE SEQUENCE [LARGE SCALE GENOMIC DNA]</scope>
</reference>
<accession>S9UR64</accession>
<gene>
    <name evidence="4" type="ORF">STCU_02226</name>
</gene>
<dbReference type="Gene3D" id="2.30.30.190">
    <property type="entry name" value="CAP Gly-rich-like domain"/>
    <property type="match status" value="1"/>
</dbReference>
<dbReference type="SUPFAM" id="SSF46938">
    <property type="entry name" value="CRAL/TRIO N-terminal domain"/>
    <property type="match status" value="1"/>
</dbReference>
<dbReference type="InterPro" id="IPR036273">
    <property type="entry name" value="CRAL/TRIO_N_dom_sf"/>
</dbReference>
<dbReference type="PROSITE" id="PS50191">
    <property type="entry name" value="CRAL_TRIO"/>
    <property type="match status" value="1"/>
</dbReference>
<dbReference type="InterPro" id="IPR036859">
    <property type="entry name" value="CAP-Gly_dom_sf"/>
</dbReference>
<evidence type="ECO:0000313" key="4">
    <source>
        <dbReference type="EMBL" id="EPY33422.1"/>
    </source>
</evidence>
<evidence type="ECO:0000313" key="5">
    <source>
        <dbReference type="Proteomes" id="UP000015354"/>
    </source>
</evidence>
<dbReference type="Gene3D" id="3.40.525.10">
    <property type="entry name" value="CRAL-TRIO lipid binding domain"/>
    <property type="match status" value="1"/>
</dbReference>